<protein>
    <recommendedName>
        <fullName evidence="3">MerR-like DNA binding protein</fullName>
    </recommendedName>
</protein>
<gene>
    <name evidence="1" type="ORF">Cco03nite_68990</name>
</gene>
<proteinExistence type="predicted"/>
<sequence length="371" mass="40479">MTHQHIARQPQPARTCVACGWRELQPHRPHVCDRCEADIRAWLEELADHAEVIGRALVALTAGRDGKLPIRASIFDLSLPARSRPVRSTGAEDASGESIAAGLGWWAVRWSQIAPASWQPSNSVGSIALWLYEMLDWACTHNVEVREFGQDVRDLLASTRRALNLTGKAGKTSTALVKFTAACIRCGGEKLFAHPAADWIECPGCGSLYSDSDYAEFARAELPDDTPLWAVQAATALGVPVQRIWKWASRGLLEEVDHEGGRPRYRLGDLRDVHRQSVLHQAGRCEIGLVLVTESGEIVPGPLTEYAAPATVAVSTLVTVTTEEGEQVEQVAWHAITVRRGETRWVGPAQQGSIVVQEAGKAAKMREVVPA</sequence>
<reference evidence="1 2" key="1">
    <citation type="submission" date="2021-01" db="EMBL/GenBank/DDBJ databases">
        <title>Whole genome shotgun sequence of Catellatospora coxensis NBRC 107359.</title>
        <authorList>
            <person name="Komaki H."/>
            <person name="Tamura T."/>
        </authorList>
    </citation>
    <scope>NUCLEOTIDE SEQUENCE [LARGE SCALE GENOMIC DNA]</scope>
    <source>
        <strain evidence="1 2">NBRC 107359</strain>
    </source>
</reference>
<accession>A0A8J3L2L1</accession>
<evidence type="ECO:0008006" key="3">
    <source>
        <dbReference type="Google" id="ProtNLM"/>
    </source>
</evidence>
<dbReference type="EMBL" id="BONI01000082">
    <property type="protein sequence ID" value="GIG10199.1"/>
    <property type="molecule type" value="Genomic_DNA"/>
</dbReference>
<dbReference type="Proteomes" id="UP000630887">
    <property type="component" value="Unassembled WGS sequence"/>
</dbReference>
<dbReference type="RefSeq" id="WP_203698043.1">
    <property type="nucleotide sequence ID" value="NZ_BAAALC010000003.1"/>
</dbReference>
<organism evidence="1 2">
    <name type="scientific">Catellatospora coxensis</name>
    <dbReference type="NCBI Taxonomy" id="310354"/>
    <lineage>
        <taxon>Bacteria</taxon>
        <taxon>Bacillati</taxon>
        <taxon>Actinomycetota</taxon>
        <taxon>Actinomycetes</taxon>
        <taxon>Micromonosporales</taxon>
        <taxon>Micromonosporaceae</taxon>
        <taxon>Catellatospora</taxon>
    </lineage>
</organism>
<comment type="caution">
    <text evidence="1">The sequence shown here is derived from an EMBL/GenBank/DDBJ whole genome shotgun (WGS) entry which is preliminary data.</text>
</comment>
<evidence type="ECO:0000313" key="2">
    <source>
        <dbReference type="Proteomes" id="UP000630887"/>
    </source>
</evidence>
<dbReference type="AlphaFoldDB" id="A0A8J3L2L1"/>
<evidence type="ECO:0000313" key="1">
    <source>
        <dbReference type="EMBL" id="GIG10199.1"/>
    </source>
</evidence>
<keyword evidence="2" id="KW-1185">Reference proteome</keyword>
<name>A0A8J3L2L1_9ACTN</name>